<gene>
    <name evidence="2" type="ORF">BJ212DRAFT_1299088</name>
</gene>
<evidence type="ECO:0000256" key="1">
    <source>
        <dbReference type="SAM" id="MobiDB-lite"/>
    </source>
</evidence>
<organism evidence="2 3">
    <name type="scientific">Suillus subaureus</name>
    <dbReference type="NCBI Taxonomy" id="48587"/>
    <lineage>
        <taxon>Eukaryota</taxon>
        <taxon>Fungi</taxon>
        <taxon>Dikarya</taxon>
        <taxon>Basidiomycota</taxon>
        <taxon>Agaricomycotina</taxon>
        <taxon>Agaricomycetes</taxon>
        <taxon>Agaricomycetidae</taxon>
        <taxon>Boletales</taxon>
        <taxon>Suillineae</taxon>
        <taxon>Suillaceae</taxon>
        <taxon>Suillus</taxon>
    </lineage>
</organism>
<reference evidence="2" key="1">
    <citation type="journal article" date="2020" name="New Phytol.">
        <title>Comparative genomics reveals dynamic genome evolution in host specialist ectomycorrhizal fungi.</title>
        <authorList>
            <person name="Lofgren L.A."/>
            <person name="Nguyen N.H."/>
            <person name="Vilgalys R."/>
            <person name="Ruytinx J."/>
            <person name="Liao H.L."/>
            <person name="Branco S."/>
            <person name="Kuo A."/>
            <person name="LaButti K."/>
            <person name="Lipzen A."/>
            <person name="Andreopoulos W."/>
            <person name="Pangilinan J."/>
            <person name="Riley R."/>
            <person name="Hundley H."/>
            <person name="Na H."/>
            <person name="Barry K."/>
            <person name="Grigoriev I.V."/>
            <person name="Stajich J.E."/>
            <person name="Kennedy P.G."/>
        </authorList>
    </citation>
    <scope>NUCLEOTIDE SEQUENCE</scope>
    <source>
        <strain evidence="2">MN1</strain>
    </source>
</reference>
<dbReference type="OrthoDB" id="2640969at2759"/>
<keyword evidence="3" id="KW-1185">Reference proteome</keyword>
<evidence type="ECO:0000313" key="2">
    <source>
        <dbReference type="EMBL" id="KAG1817535.1"/>
    </source>
</evidence>
<dbReference type="RefSeq" id="XP_041193777.1">
    <property type="nucleotide sequence ID" value="XM_041332790.1"/>
</dbReference>
<dbReference type="EMBL" id="JABBWG010000013">
    <property type="protein sequence ID" value="KAG1817535.1"/>
    <property type="molecule type" value="Genomic_DNA"/>
</dbReference>
<feature type="region of interest" description="Disordered" evidence="1">
    <location>
        <begin position="1"/>
        <end position="21"/>
    </location>
</feature>
<dbReference type="AlphaFoldDB" id="A0A9P7ECU2"/>
<feature type="compositionally biased region" description="Polar residues" evidence="1">
    <location>
        <begin position="1"/>
        <end position="14"/>
    </location>
</feature>
<proteinExistence type="predicted"/>
<name>A0A9P7ECU2_9AGAM</name>
<dbReference type="Proteomes" id="UP000807769">
    <property type="component" value="Unassembled WGS sequence"/>
</dbReference>
<sequence length="124" mass="13732">MGVNEHQTLNTLRNDTALPPGFDKDADEYSFGDVCNGTDSLPISHAGGEFNDLTRDVLGDVWKMTVFVGCNNGSTIPTENKDGLPKFTINITMLSLLKKCYFKSCLWTILLPPHLFAKECYLAL</sequence>
<evidence type="ECO:0000313" key="3">
    <source>
        <dbReference type="Proteomes" id="UP000807769"/>
    </source>
</evidence>
<dbReference type="GeneID" id="64626807"/>
<protein>
    <submittedName>
        <fullName evidence="2">Uncharacterized protein</fullName>
    </submittedName>
</protein>
<accession>A0A9P7ECU2</accession>
<comment type="caution">
    <text evidence="2">The sequence shown here is derived from an EMBL/GenBank/DDBJ whole genome shotgun (WGS) entry which is preliminary data.</text>
</comment>